<evidence type="ECO:0000313" key="2">
    <source>
        <dbReference type="WBParaSite" id="SPAL_0000428950.1"/>
    </source>
</evidence>
<organism evidence="1 2">
    <name type="scientific">Strongyloides papillosus</name>
    <name type="common">Intestinal threadworm</name>
    <dbReference type="NCBI Taxonomy" id="174720"/>
    <lineage>
        <taxon>Eukaryota</taxon>
        <taxon>Metazoa</taxon>
        <taxon>Ecdysozoa</taxon>
        <taxon>Nematoda</taxon>
        <taxon>Chromadorea</taxon>
        <taxon>Rhabditida</taxon>
        <taxon>Tylenchina</taxon>
        <taxon>Panagrolaimomorpha</taxon>
        <taxon>Strongyloidoidea</taxon>
        <taxon>Strongyloididae</taxon>
        <taxon>Strongyloides</taxon>
    </lineage>
</organism>
<dbReference type="WBParaSite" id="SPAL_0000428950.1">
    <property type="protein sequence ID" value="SPAL_0000428950.1"/>
    <property type="gene ID" value="SPAL_0000428950"/>
</dbReference>
<dbReference type="AlphaFoldDB" id="A0A0N5BE63"/>
<dbReference type="Proteomes" id="UP000046392">
    <property type="component" value="Unplaced"/>
</dbReference>
<sequence>MALINCGETFEICSVKSDDLKCRKYCTDKGLKMGYCKRAPPSMDTGICECVYIFVPSFRYIRYFDGNYT</sequence>
<protein>
    <submittedName>
        <fullName evidence="2">Sodium channel toxin</fullName>
    </submittedName>
</protein>
<name>A0A0N5BE63_STREA</name>
<keyword evidence="1" id="KW-1185">Reference proteome</keyword>
<reference evidence="2" key="1">
    <citation type="submission" date="2017-02" db="UniProtKB">
        <authorList>
            <consortium name="WormBaseParasite"/>
        </authorList>
    </citation>
    <scope>IDENTIFICATION</scope>
</reference>
<proteinExistence type="predicted"/>
<accession>A0A0N5BE63</accession>
<evidence type="ECO:0000313" key="1">
    <source>
        <dbReference type="Proteomes" id="UP000046392"/>
    </source>
</evidence>